<name>A0ABR3LEA8_9TELE</name>
<dbReference type="PANTHER" id="PTHR45785:SF2">
    <property type="entry name" value="COMPLEMENT FACTOR H-RELATED"/>
    <property type="match status" value="1"/>
</dbReference>
<keyword evidence="2 5" id="KW-0768">Sushi</keyword>
<keyword evidence="8" id="KW-1185">Reference proteome</keyword>
<dbReference type="SMART" id="SM00032">
    <property type="entry name" value="CCP"/>
    <property type="match status" value="1"/>
</dbReference>
<dbReference type="CDD" id="cd00033">
    <property type="entry name" value="CCP"/>
    <property type="match status" value="1"/>
</dbReference>
<keyword evidence="4 5" id="KW-1015">Disulfide bond</keyword>
<comment type="caution">
    <text evidence="7">The sequence shown here is derived from an EMBL/GenBank/DDBJ whole genome shotgun (WGS) entry which is preliminary data.</text>
</comment>
<dbReference type="EMBL" id="JAYMGO010000022">
    <property type="protein sequence ID" value="KAL1251226.1"/>
    <property type="molecule type" value="Genomic_DNA"/>
</dbReference>
<evidence type="ECO:0000313" key="8">
    <source>
        <dbReference type="Proteomes" id="UP001558613"/>
    </source>
</evidence>
<evidence type="ECO:0000256" key="2">
    <source>
        <dbReference type="ARBA" id="ARBA00022659"/>
    </source>
</evidence>
<protein>
    <recommendedName>
        <fullName evidence="6">Sushi domain-containing protein</fullName>
    </recommendedName>
</protein>
<dbReference type="PANTHER" id="PTHR45785">
    <property type="entry name" value="COMPLEMENT FACTOR H-RELATED"/>
    <property type="match status" value="1"/>
</dbReference>
<proteinExistence type="predicted"/>
<dbReference type="InterPro" id="IPR051503">
    <property type="entry name" value="ComplSys_Reg/VirEntry_Med"/>
</dbReference>
<reference evidence="7 8" key="1">
    <citation type="submission" date="2023-09" db="EMBL/GenBank/DDBJ databases">
        <authorList>
            <person name="Wang M."/>
        </authorList>
    </citation>
    <scope>NUCLEOTIDE SEQUENCE [LARGE SCALE GENOMIC DNA]</scope>
    <source>
        <strain evidence="7">GT-2023</strain>
        <tissue evidence="7">Liver</tissue>
    </source>
</reference>
<evidence type="ECO:0000256" key="3">
    <source>
        <dbReference type="ARBA" id="ARBA00022729"/>
    </source>
</evidence>
<dbReference type="SUPFAM" id="SSF57535">
    <property type="entry name" value="Complement control module/SCR domain"/>
    <property type="match status" value="2"/>
</dbReference>
<evidence type="ECO:0000256" key="1">
    <source>
        <dbReference type="ARBA" id="ARBA00004328"/>
    </source>
</evidence>
<gene>
    <name evidence="7" type="ORF">QQF64_019022</name>
</gene>
<evidence type="ECO:0000256" key="4">
    <source>
        <dbReference type="ARBA" id="ARBA00023157"/>
    </source>
</evidence>
<dbReference type="InterPro" id="IPR000436">
    <property type="entry name" value="Sushi_SCR_CCP_dom"/>
</dbReference>
<dbReference type="Pfam" id="PF00084">
    <property type="entry name" value="Sushi"/>
    <property type="match status" value="2"/>
</dbReference>
<feature type="domain" description="Sushi" evidence="6">
    <location>
        <begin position="1"/>
        <end position="44"/>
    </location>
</feature>
<evidence type="ECO:0000256" key="5">
    <source>
        <dbReference type="PROSITE-ProRule" id="PRU00302"/>
    </source>
</evidence>
<feature type="domain" description="Sushi" evidence="6">
    <location>
        <begin position="59"/>
        <end position="118"/>
    </location>
</feature>
<evidence type="ECO:0000259" key="6">
    <source>
        <dbReference type="PROSITE" id="PS50923"/>
    </source>
</evidence>
<dbReference type="Proteomes" id="UP001558613">
    <property type="component" value="Unassembled WGS sequence"/>
</dbReference>
<organism evidence="7 8">
    <name type="scientific">Cirrhinus molitorella</name>
    <name type="common">mud carp</name>
    <dbReference type="NCBI Taxonomy" id="172907"/>
    <lineage>
        <taxon>Eukaryota</taxon>
        <taxon>Metazoa</taxon>
        <taxon>Chordata</taxon>
        <taxon>Craniata</taxon>
        <taxon>Vertebrata</taxon>
        <taxon>Euteleostomi</taxon>
        <taxon>Actinopterygii</taxon>
        <taxon>Neopterygii</taxon>
        <taxon>Teleostei</taxon>
        <taxon>Ostariophysi</taxon>
        <taxon>Cypriniformes</taxon>
        <taxon>Cyprinidae</taxon>
        <taxon>Labeoninae</taxon>
        <taxon>Labeonini</taxon>
        <taxon>Cirrhinus</taxon>
    </lineage>
</organism>
<keyword evidence="3" id="KW-0732">Signal</keyword>
<comment type="caution">
    <text evidence="5">Lacks conserved residue(s) required for the propagation of feature annotation.</text>
</comment>
<feature type="disulfide bond" evidence="5">
    <location>
        <begin position="89"/>
        <end position="116"/>
    </location>
</feature>
<evidence type="ECO:0000313" key="7">
    <source>
        <dbReference type="EMBL" id="KAL1251226.1"/>
    </source>
</evidence>
<sequence length="243" mass="27639">MWSKKDNVTTAVSYTCQPYFVLTKKQDIYKCVDGKWETPPKCLKRSGIRTSRHEFQREIMCDPPKLSNAEILKDKKSSYKINSTIKYTCHSGFEPEEYTHITCGSQGQWMHEPKNCEYHLEFLFALRKFTFAILTQTSREGGLNRGSLLLARGILIDSSLNRKQCFSGAGACVDCGAMVEQLFQEEIVDNDTEGDGVVVPEIFCPLSDQKLAVLHGLINPLTSLLNDTSYIYRHLMSFKDIAR</sequence>
<accession>A0ABR3LEA8</accession>
<comment type="subcellular location">
    <subcellularLocation>
        <location evidence="1">Virion</location>
    </subcellularLocation>
</comment>
<dbReference type="PROSITE" id="PS50923">
    <property type="entry name" value="SUSHI"/>
    <property type="match status" value="2"/>
</dbReference>
<dbReference type="Gene3D" id="2.10.70.10">
    <property type="entry name" value="Complement Module, domain 1"/>
    <property type="match status" value="2"/>
</dbReference>
<dbReference type="InterPro" id="IPR035976">
    <property type="entry name" value="Sushi/SCR/CCP_sf"/>
</dbReference>